<organism evidence="1 2">
    <name type="scientific">Linderina macrospora</name>
    <dbReference type="NCBI Taxonomy" id="4868"/>
    <lineage>
        <taxon>Eukaryota</taxon>
        <taxon>Fungi</taxon>
        <taxon>Fungi incertae sedis</taxon>
        <taxon>Zoopagomycota</taxon>
        <taxon>Kickxellomycotina</taxon>
        <taxon>Kickxellomycetes</taxon>
        <taxon>Kickxellales</taxon>
        <taxon>Kickxellaceae</taxon>
        <taxon>Linderina</taxon>
    </lineage>
</organism>
<comment type="caution">
    <text evidence="1">The sequence shown here is derived from an EMBL/GenBank/DDBJ whole genome shotgun (WGS) entry which is preliminary data.</text>
</comment>
<name>A0ACC1IXB7_9FUNG</name>
<proteinExistence type="predicted"/>
<accession>A0ACC1IXB7</accession>
<keyword evidence="2" id="KW-1185">Reference proteome</keyword>
<gene>
    <name evidence="1" type="ORF">FBU59_007347</name>
</gene>
<feature type="non-terminal residue" evidence="1">
    <location>
        <position position="1"/>
    </location>
</feature>
<dbReference type="EMBL" id="JANBPW010007002">
    <property type="protein sequence ID" value="KAJ1926077.1"/>
    <property type="molecule type" value="Genomic_DNA"/>
</dbReference>
<evidence type="ECO:0000313" key="1">
    <source>
        <dbReference type="EMBL" id="KAJ1926077.1"/>
    </source>
</evidence>
<protein>
    <submittedName>
        <fullName evidence="1">Uncharacterized protein</fullName>
    </submittedName>
</protein>
<reference evidence="1" key="1">
    <citation type="submission" date="2022-07" db="EMBL/GenBank/DDBJ databases">
        <title>Phylogenomic reconstructions and comparative analyses of Kickxellomycotina fungi.</title>
        <authorList>
            <person name="Reynolds N.K."/>
            <person name="Stajich J.E."/>
            <person name="Barry K."/>
            <person name="Grigoriev I.V."/>
            <person name="Crous P."/>
            <person name="Smith M.E."/>
        </authorList>
    </citation>
    <scope>NUCLEOTIDE SEQUENCE</scope>
    <source>
        <strain evidence="1">NRRL 5244</strain>
    </source>
</reference>
<evidence type="ECO:0000313" key="2">
    <source>
        <dbReference type="Proteomes" id="UP001150603"/>
    </source>
</evidence>
<sequence>ETDLGEQFKVRVWYDDVYGRCCGDQARAWLTEFIGKPTRLVYKDPTQPRMVSRYVPSTDVCPLPPQSSFADVFPLHITTQPSLEHVNKRVPRPLAHDNFRPNIVLDSPDGPAYDEEAWKVIEVNPGSENVWQMCVASRTPRCTMPNVDLATGTMNKDREPMTSLRKFRCTDPGKPSNVCFGMQAAPTTVGQTISVGETVAVRERGEHSLLQPL</sequence>
<dbReference type="Proteomes" id="UP001150603">
    <property type="component" value="Unassembled WGS sequence"/>
</dbReference>